<dbReference type="SUPFAM" id="SSF50978">
    <property type="entry name" value="WD40 repeat-like"/>
    <property type="match status" value="1"/>
</dbReference>
<dbReference type="Pfam" id="PF17814">
    <property type="entry name" value="LisH_TPL"/>
    <property type="match status" value="1"/>
</dbReference>
<gene>
    <name evidence="11" type="ORF">DM01DRAFT_1337079</name>
</gene>
<dbReference type="AlphaFoldDB" id="A0A1X2GDU6"/>
<comment type="similarity">
    <text evidence="7">Belongs to the WD repeat SMU1 family.</text>
</comment>
<evidence type="ECO:0000256" key="9">
    <source>
        <dbReference type="PROSITE-ProRule" id="PRU00221"/>
    </source>
</evidence>
<keyword evidence="2 9" id="KW-0853">WD repeat</keyword>
<feature type="domain" description="TPL/SMU1 LisH-like dimerisation" evidence="10">
    <location>
        <begin position="6"/>
        <end position="36"/>
    </location>
</feature>
<dbReference type="Gene3D" id="2.130.10.10">
    <property type="entry name" value="YVTN repeat-like/Quinoprotein amine dehydrogenase"/>
    <property type="match status" value="1"/>
</dbReference>
<feature type="repeat" description="WD" evidence="9">
    <location>
        <begin position="273"/>
        <end position="314"/>
    </location>
</feature>
<dbReference type="GO" id="GO:0000398">
    <property type="term" value="P:mRNA splicing, via spliceosome"/>
    <property type="evidence" value="ECO:0007669"/>
    <property type="project" value="InterPro"/>
</dbReference>
<feature type="repeat" description="WD" evidence="9">
    <location>
        <begin position="238"/>
        <end position="264"/>
    </location>
</feature>
<dbReference type="PANTHER" id="PTHR22848">
    <property type="entry name" value="WD40 REPEAT PROTEIN"/>
    <property type="match status" value="1"/>
</dbReference>
<dbReference type="InterPro" id="IPR019775">
    <property type="entry name" value="WD40_repeat_CS"/>
</dbReference>
<evidence type="ECO:0000256" key="3">
    <source>
        <dbReference type="ARBA" id="ARBA00022664"/>
    </source>
</evidence>
<evidence type="ECO:0000256" key="5">
    <source>
        <dbReference type="ARBA" id="ARBA00023187"/>
    </source>
</evidence>
<dbReference type="SMART" id="SM00320">
    <property type="entry name" value="WD40"/>
    <property type="match status" value="6"/>
</dbReference>
<dbReference type="EMBL" id="MCGT01000020">
    <property type="protein sequence ID" value="ORX51566.1"/>
    <property type="molecule type" value="Genomic_DNA"/>
</dbReference>
<evidence type="ECO:0000313" key="11">
    <source>
        <dbReference type="EMBL" id="ORX51566.1"/>
    </source>
</evidence>
<organism evidence="11 12">
    <name type="scientific">Hesseltinella vesiculosa</name>
    <dbReference type="NCBI Taxonomy" id="101127"/>
    <lineage>
        <taxon>Eukaryota</taxon>
        <taxon>Fungi</taxon>
        <taxon>Fungi incertae sedis</taxon>
        <taxon>Mucoromycota</taxon>
        <taxon>Mucoromycotina</taxon>
        <taxon>Mucoromycetes</taxon>
        <taxon>Mucorales</taxon>
        <taxon>Cunninghamellaceae</taxon>
        <taxon>Hesseltinella</taxon>
    </lineage>
</organism>
<evidence type="ECO:0000256" key="8">
    <source>
        <dbReference type="ARBA" id="ARBA00026184"/>
    </source>
</evidence>
<evidence type="ECO:0000259" key="10">
    <source>
        <dbReference type="Pfam" id="PF17814"/>
    </source>
</evidence>
<dbReference type="PROSITE" id="PS50082">
    <property type="entry name" value="WD_REPEATS_2"/>
    <property type="match status" value="4"/>
</dbReference>
<dbReference type="Pfam" id="PF00400">
    <property type="entry name" value="WD40"/>
    <property type="match status" value="4"/>
</dbReference>
<dbReference type="CDD" id="cd00200">
    <property type="entry name" value="WD40"/>
    <property type="match status" value="1"/>
</dbReference>
<evidence type="ECO:0000256" key="6">
    <source>
        <dbReference type="ARBA" id="ARBA00023242"/>
    </source>
</evidence>
<dbReference type="InterPro" id="IPR015943">
    <property type="entry name" value="WD40/YVTN_repeat-like_dom_sf"/>
</dbReference>
<evidence type="ECO:0000256" key="4">
    <source>
        <dbReference type="ARBA" id="ARBA00022737"/>
    </source>
</evidence>
<dbReference type="InterPro" id="IPR020472">
    <property type="entry name" value="WD40_PAC1"/>
</dbReference>
<comment type="subcellular location">
    <subcellularLocation>
        <location evidence="1">Nucleus speckle</location>
    </subcellularLocation>
</comment>
<dbReference type="SMART" id="SM00667">
    <property type="entry name" value="LisH"/>
    <property type="match status" value="1"/>
</dbReference>
<comment type="caution">
    <text evidence="11">The sequence shown here is derived from an EMBL/GenBank/DDBJ whole genome shotgun (WGS) entry which is preliminary data.</text>
</comment>
<dbReference type="STRING" id="101127.A0A1X2GDU6"/>
<feature type="repeat" description="WD" evidence="9">
    <location>
        <begin position="316"/>
        <end position="357"/>
    </location>
</feature>
<keyword evidence="4" id="KW-0677">Repeat</keyword>
<name>A0A1X2GDU6_9FUNG</name>
<keyword evidence="12" id="KW-1185">Reference proteome</keyword>
<evidence type="ECO:0000256" key="2">
    <source>
        <dbReference type="ARBA" id="ARBA00022574"/>
    </source>
</evidence>
<dbReference type="PRINTS" id="PR00320">
    <property type="entry name" value="GPROTEINBRPT"/>
</dbReference>
<proteinExistence type="inferred from homology"/>
<dbReference type="Proteomes" id="UP000242146">
    <property type="component" value="Unassembled WGS sequence"/>
</dbReference>
<dbReference type="InterPro" id="IPR006594">
    <property type="entry name" value="LisH"/>
</dbReference>
<dbReference type="InterPro" id="IPR045184">
    <property type="entry name" value="SMU1"/>
</dbReference>
<dbReference type="PROSITE" id="PS50294">
    <property type="entry name" value="WD_REPEATS_REGION"/>
    <property type="match status" value="2"/>
</dbReference>
<dbReference type="PROSITE" id="PS50896">
    <property type="entry name" value="LISH"/>
    <property type="match status" value="1"/>
</dbReference>
<dbReference type="InterPro" id="IPR036322">
    <property type="entry name" value="WD40_repeat_dom_sf"/>
</dbReference>
<dbReference type="OrthoDB" id="538223at2759"/>
<dbReference type="GO" id="GO:0016607">
    <property type="term" value="C:nuclear speck"/>
    <property type="evidence" value="ECO:0007669"/>
    <property type="project" value="UniProtKB-SubCell"/>
</dbReference>
<keyword evidence="5" id="KW-0508">mRNA splicing</keyword>
<accession>A0A1X2GDU6</accession>
<reference evidence="11 12" key="1">
    <citation type="submission" date="2016-07" db="EMBL/GenBank/DDBJ databases">
        <title>Pervasive Adenine N6-methylation of Active Genes in Fungi.</title>
        <authorList>
            <consortium name="DOE Joint Genome Institute"/>
            <person name="Mondo S.J."/>
            <person name="Dannebaum R.O."/>
            <person name="Kuo R.C."/>
            <person name="Labutti K."/>
            <person name="Haridas S."/>
            <person name="Kuo A."/>
            <person name="Salamov A."/>
            <person name="Ahrendt S.R."/>
            <person name="Lipzen A."/>
            <person name="Sullivan W."/>
            <person name="Andreopoulos W.B."/>
            <person name="Clum A."/>
            <person name="Lindquist E."/>
            <person name="Daum C."/>
            <person name="Ramamoorthy G.K."/>
            <person name="Gryganskyi A."/>
            <person name="Culley D."/>
            <person name="Magnuson J.K."/>
            <person name="James T.Y."/>
            <person name="O'Malley M.A."/>
            <person name="Stajich J.E."/>
            <person name="Spatafora J.W."/>
            <person name="Visel A."/>
            <person name="Grigoriev I.V."/>
        </authorList>
    </citation>
    <scope>NUCLEOTIDE SEQUENCE [LARGE SCALE GENOMIC DNA]</scope>
    <source>
        <strain evidence="11 12">NRRL 3301</strain>
    </source>
</reference>
<evidence type="ECO:0000256" key="7">
    <source>
        <dbReference type="ARBA" id="ARBA00025801"/>
    </source>
</evidence>
<keyword evidence="3" id="KW-0507">mRNA processing</keyword>
<feature type="repeat" description="WD" evidence="9">
    <location>
        <begin position="358"/>
        <end position="398"/>
    </location>
</feature>
<dbReference type="InterPro" id="IPR054532">
    <property type="entry name" value="TPL_SMU1_LisH-like"/>
</dbReference>
<dbReference type="PROSITE" id="PS00678">
    <property type="entry name" value="WD_REPEATS_1"/>
    <property type="match status" value="1"/>
</dbReference>
<keyword evidence="6" id="KW-0539">Nucleus</keyword>
<evidence type="ECO:0000313" key="12">
    <source>
        <dbReference type="Proteomes" id="UP000242146"/>
    </source>
</evidence>
<dbReference type="InterPro" id="IPR001680">
    <property type="entry name" value="WD40_rpt"/>
</dbReference>
<protein>
    <recommendedName>
        <fullName evidence="8">WD40 repeat-containing protein SMU1</fullName>
    </recommendedName>
</protein>
<evidence type="ECO:0000256" key="1">
    <source>
        <dbReference type="ARBA" id="ARBA00004324"/>
    </source>
</evidence>
<sequence length="528" mass="57943">MSIEIESEDVIRLVLQFLEENSLDQTKSALEQETTVTLHSITSKDAVLQNIQQGKWDIVLEQVIRLQVPPKQLMDLFEHIILELAEMNELSAARSLLRQTQPMYLLKQHQPERYLHLEHVLSRTILDAQDIYPGRLSKEKRRQVIAQTLANEVTVAEPGRLLTLLDQGRKWQLDQGLCEGNSFDVFAGGQPLVTTSISVDDPTVVGASNQDQFTNELYKTIKVPGGEMYAECMLLLNDGQSLVTGSVDGLIEVWNVQKGKLRKDLRYQAEKKMMSMDESVISLATTSDDDTLVSGATNGKISIWKLQSGLCKRRITPAHSQGVTCLTINAEDTEIASGSYDQLVKLHNLKTGKLVVELAGHTAVVNSVRYLGAGRLLSGSSDGTIKVWGNESATCLHTLNTLGNGPVQWLAPLPGSSQNPCRVIVCDKSKALSVLLINQDKFSQEYLGKNSKDVPSSDFMCAALSSHGDLAYALTDDGYMFCYNVLAGSLQGKVKVSDQELVSMSSSPTSNIVVVNDVAGQAYLFKPA</sequence>